<name>A0AA38LZZ8_9CUCU</name>
<proteinExistence type="predicted"/>
<evidence type="ECO:0000313" key="1">
    <source>
        <dbReference type="EMBL" id="KAJ3636283.1"/>
    </source>
</evidence>
<comment type="caution">
    <text evidence="1">The sequence shown here is derived from an EMBL/GenBank/DDBJ whole genome shotgun (WGS) entry which is preliminary data.</text>
</comment>
<protein>
    <submittedName>
        <fullName evidence="1">Uncharacterized protein</fullName>
    </submittedName>
</protein>
<accession>A0AA38LZZ8</accession>
<sequence length="95" mass="10575">MNTCFSFSRPLWPPDVFESGPQHATVTAVPQGSLLLPFVLYGCDVPLPVDQFLQAAYRHAIWRITPRLWKFTTNCHGKSTAAPATDPSFDNAELL</sequence>
<reference evidence="1" key="1">
    <citation type="journal article" date="2023" name="G3 (Bethesda)">
        <title>Whole genome assemblies of Zophobas morio and Tenebrio molitor.</title>
        <authorList>
            <person name="Kaur S."/>
            <person name="Stinson S.A."/>
            <person name="diCenzo G.C."/>
        </authorList>
    </citation>
    <scope>NUCLEOTIDE SEQUENCE</scope>
    <source>
        <strain evidence="1">QUZm001</strain>
    </source>
</reference>
<dbReference type="Proteomes" id="UP001168821">
    <property type="component" value="Unassembled WGS sequence"/>
</dbReference>
<evidence type="ECO:0000313" key="2">
    <source>
        <dbReference type="Proteomes" id="UP001168821"/>
    </source>
</evidence>
<keyword evidence="2" id="KW-1185">Reference proteome</keyword>
<organism evidence="1 2">
    <name type="scientific">Zophobas morio</name>
    <dbReference type="NCBI Taxonomy" id="2755281"/>
    <lineage>
        <taxon>Eukaryota</taxon>
        <taxon>Metazoa</taxon>
        <taxon>Ecdysozoa</taxon>
        <taxon>Arthropoda</taxon>
        <taxon>Hexapoda</taxon>
        <taxon>Insecta</taxon>
        <taxon>Pterygota</taxon>
        <taxon>Neoptera</taxon>
        <taxon>Endopterygota</taxon>
        <taxon>Coleoptera</taxon>
        <taxon>Polyphaga</taxon>
        <taxon>Cucujiformia</taxon>
        <taxon>Tenebrionidae</taxon>
        <taxon>Zophobas</taxon>
    </lineage>
</organism>
<dbReference type="AlphaFoldDB" id="A0AA38LZZ8"/>
<gene>
    <name evidence="1" type="ORF">Zmor_009057</name>
</gene>
<dbReference type="EMBL" id="JALNTZ010000292">
    <property type="protein sequence ID" value="KAJ3636283.1"/>
    <property type="molecule type" value="Genomic_DNA"/>
</dbReference>